<dbReference type="Gene3D" id="3.90.550.10">
    <property type="entry name" value="Spore Coat Polysaccharide Biosynthesis Protein SpsA, Chain A"/>
    <property type="match status" value="1"/>
</dbReference>
<dbReference type="Pfam" id="PF00483">
    <property type="entry name" value="NTP_transferase"/>
    <property type="match status" value="1"/>
</dbReference>
<dbReference type="KEGG" id="bthv:CQJ30_08660"/>
<dbReference type="InterPro" id="IPR056818">
    <property type="entry name" value="GlmU/GlgC-like_hexapep"/>
</dbReference>
<organism evidence="5 6">
    <name type="scientific">Caldibacillus thermoamylovorans</name>
    <dbReference type="NCBI Taxonomy" id="35841"/>
    <lineage>
        <taxon>Bacteria</taxon>
        <taxon>Bacillati</taxon>
        <taxon>Bacillota</taxon>
        <taxon>Bacilli</taxon>
        <taxon>Bacillales</taxon>
        <taxon>Bacillaceae</taxon>
        <taxon>Caldibacillus</taxon>
    </lineage>
</organism>
<dbReference type="AlphaFoldDB" id="A0ABD4A439"/>
<dbReference type="InterPro" id="IPR011831">
    <property type="entry name" value="ADP-Glc_PPase"/>
</dbReference>
<evidence type="ECO:0000259" key="3">
    <source>
        <dbReference type="Pfam" id="PF00483"/>
    </source>
</evidence>
<feature type="domain" description="Glucose-1-phosphate adenylyltransferase/Bifunctional protein GlmU-like C-terminal hexapeptide" evidence="4">
    <location>
        <begin position="282"/>
        <end position="351"/>
    </location>
</feature>
<accession>A0ABD4A439</accession>
<protein>
    <recommendedName>
        <fullName evidence="7">Glucose-1-phosphate adenylyltransferase</fullName>
    </recommendedName>
</protein>
<dbReference type="NCBIfam" id="TIGR02092">
    <property type="entry name" value="glgD"/>
    <property type="match status" value="1"/>
</dbReference>
<proteinExistence type="inferred from homology"/>
<dbReference type="RefSeq" id="WP_041903181.1">
    <property type="nucleotide sequence ID" value="NZ_CP023704.1"/>
</dbReference>
<evidence type="ECO:0000256" key="1">
    <source>
        <dbReference type="ARBA" id="ARBA00010443"/>
    </source>
</evidence>
<gene>
    <name evidence="5" type="ORF">B4167_3310</name>
</gene>
<evidence type="ECO:0008006" key="7">
    <source>
        <dbReference type="Google" id="ProtNLM"/>
    </source>
</evidence>
<dbReference type="Proteomes" id="UP000032076">
    <property type="component" value="Unassembled WGS sequence"/>
</dbReference>
<evidence type="ECO:0000256" key="2">
    <source>
        <dbReference type="ARBA" id="ARBA00023056"/>
    </source>
</evidence>
<evidence type="ECO:0000259" key="4">
    <source>
        <dbReference type="Pfam" id="PF24894"/>
    </source>
</evidence>
<dbReference type="PANTHER" id="PTHR43523:SF6">
    <property type="entry name" value="GLYCOGEN BIOSYNTHESIS PROTEIN GLGD"/>
    <property type="match status" value="1"/>
</dbReference>
<comment type="caution">
    <text evidence="5">The sequence shown here is derived from an EMBL/GenBank/DDBJ whole genome shotgun (WGS) entry which is preliminary data.</text>
</comment>
<keyword evidence="2" id="KW-0320">Glycogen biosynthesis</keyword>
<dbReference type="InterPro" id="IPR005835">
    <property type="entry name" value="NTP_transferase_dom"/>
</dbReference>
<dbReference type="CDD" id="cd04651">
    <property type="entry name" value="LbH_G1P_AT_C"/>
    <property type="match status" value="1"/>
</dbReference>
<comment type="similarity">
    <text evidence="1">Belongs to the bacterial/plant glucose-1-phosphate adenylyltransferase family.</text>
</comment>
<dbReference type="SUPFAM" id="SSF51161">
    <property type="entry name" value="Trimeric LpxA-like enzymes"/>
    <property type="match status" value="1"/>
</dbReference>
<dbReference type="PANTHER" id="PTHR43523">
    <property type="entry name" value="GLUCOSE-1-PHOSPHATE ADENYLYLTRANSFERASE-RELATED"/>
    <property type="match status" value="1"/>
</dbReference>
<reference evidence="5 6" key="1">
    <citation type="submission" date="2015-01" db="EMBL/GenBank/DDBJ databases">
        <title>Draft Genome Sequences of Four Bacillus thermoamylovorans Strains, Isolated From Food Products.</title>
        <authorList>
            <person name="Krawcyk A.O."/>
            <person name="Berendsen E.M."/>
            <person name="Eijlander R.T."/>
            <person name="de Jong A."/>
            <person name="Wells-Bennik M."/>
            <person name="Kuipers O.P."/>
        </authorList>
    </citation>
    <scope>NUCLEOTIDE SEQUENCE [LARGE SCALE GENOMIC DNA]</scope>
    <source>
        <strain evidence="5 6">B4167</strain>
    </source>
</reference>
<sequence length="368" mass="43091">MERMMGLINLEQEHHSFQELSYYRNSASIPFAGRYRLIDFPLSNMVNSGIDEIAVFVRSKYRSLLDHLGTREYWDLDRRNGGLFILPPDWHDPTDISKGDLQFFHHHRDCFLRCHSDYVLISGCQFITNTDYYEAFAYHLDRNADVTLISTQEEEILPEHDLYFRIEADDLGWVKNITNEKRNPHIFTGTYIINKKLLLELVDDCIAYHKYHFFHHGIVNHLGSLKVQTFRHRGFHAFINSINSYYRHNLNLLNEETYRKLFFEKHFIKTKTSNQPPAQYKELAEVKNSILSNGCVVDGKVESSVLFRGVEVKKGATVKNSIIMQRSTIAEDVYLENVIIDKDVFITKGQKLIGSMEKPYVVPKWQTV</sequence>
<dbReference type="Gene3D" id="2.160.10.10">
    <property type="entry name" value="Hexapeptide repeat proteins"/>
    <property type="match status" value="1"/>
</dbReference>
<evidence type="ECO:0000313" key="6">
    <source>
        <dbReference type="Proteomes" id="UP000032076"/>
    </source>
</evidence>
<evidence type="ECO:0000313" key="5">
    <source>
        <dbReference type="EMBL" id="KIO71841.1"/>
    </source>
</evidence>
<dbReference type="InterPro" id="IPR029044">
    <property type="entry name" value="Nucleotide-diphossugar_trans"/>
</dbReference>
<dbReference type="SUPFAM" id="SSF53448">
    <property type="entry name" value="Nucleotide-diphospho-sugar transferases"/>
    <property type="match status" value="1"/>
</dbReference>
<dbReference type="InterPro" id="IPR011832">
    <property type="entry name" value="GlgDAde_trans"/>
</dbReference>
<dbReference type="InterPro" id="IPR011004">
    <property type="entry name" value="Trimer_LpxA-like_sf"/>
</dbReference>
<feature type="domain" description="Nucleotidyl transferase" evidence="3">
    <location>
        <begin position="20"/>
        <end position="210"/>
    </location>
</feature>
<dbReference type="GO" id="GO:0005978">
    <property type="term" value="P:glycogen biosynthetic process"/>
    <property type="evidence" value="ECO:0007669"/>
    <property type="project" value="UniProtKB-KW"/>
</dbReference>
<dbReference type="CDD" id="cd02508">
    <property type="entry name" value="ADP_Glucose_PP"/>
    <property type="match status" value="1"/>
</dbReference>
<name>A0ABD4A439_9BACI</name>
<dbReference type="EMBL" id="JXLU01000115">
    <property type="protein sequence ID" value="KIO71841.1"/>
    <property type="molecule type" value="Genomic_DNA"/>
</dbReference>
<dbReference type="Pfam" id="PF24894">
    <property type="entry name" value="Hexapep_GlmU"/>
    <property type="match status" value="1"/>
</dbReference>